<dbReference type="RefSeq" id="XP_066696231.1">
    <property type="nucleotide sequence ID" value="XM_066846740.1"/>
</dbReference>
<name>A0ABR1Q2K3_9PEZI</name>
<reference evidence="2 3" key="1">
    <citation type="submission" date="2023-01" db="EMBL/GenBank/DDBJ databases">
        <title>Analysis of 21 Apiospora genomes using comparative genomics revels a genus with tremendous synthesis potential of carbohydrate active enzymes and secondary metabolites.</title>
        <authorList>
            <person name="Sorensen T."/>
        </authorList>
    </citation>
    <scope>NUCLEOTIDE SEQUENCE [LARGE SCALE GENOMIC DNA]</scope>
    <source>
        <strain evidence="2 3">CBS 24483</strain>
    </source>
</reference>
<gene>
    <name evidence="2" type="ORF">PG986_010518</name>
</gene>
<feature type="compositionally biased region" description="Polar residues" evidence="1">
    <location>
        <begin position="32"/>
        <end position="42"/>
    </location>
</feature>
<feature type="region of interest" description="Disordered" evidence="1">
    <location>
        <begin position="1"/>
        <end position="54"/>
    </location>
</feature>
<evidence type="ECO:0000313" key="2">
    <source>
        <dbReference type="EMBL" id="KAK7946197.1"/>
    </source>
</evidence>
<proteinExistence type="predicted"/>
<dbReference type="GeneID" id="92079802"/>
<sequence length="94" mass="10043">MGRWHAGGEVVAKIPSTPPEETSSFDQERPTTQKGQRSTFVEVSSGKEAPPAVRPAEGDGLLGFWVLGALPMQTIGPANICGSQWPHKVTCKID</sequence>
<evidence type="ECO:0000313" key="3">
    <source>
        <dbReference type="Proteomes" id="UP001391051"/>
    </source>
</evidence>
<keyword evidence="3" id="KW-1185">Reference proteome</keyword>
<dbReference type="EMBL" id="JAQQWE010000007">
    <property type="protein sequence ID" value="KAK7946197.1"/>
    <property type="molecule type" value="Genomic_DNA"/>
</dbReference>
<organism evidence="2 3">
    <name type="scientific">Apiospora aurea</name>
    <dbReference type="NCBI Taxonomy" id="335848"/>
    <lineage>
        <taxon>Eukaryota</taxon>
        <taxon>Fungi</taxon>
        <taxon>Dikarya</taxon>
        <taxon>Ascomycota</taxon>
        <taxon>Pezizomycotina</taxon>
        <taxon>Sordariomycetes</taxon>
        <taxon>Xylariomycetidae</taxon>
        <taxon>Amphisphaeriales</taxon>
        <taxon>Apiosporaceae</taxon>
        <taxon>Apiospora</taxon>
    </lineage>
</organism>
<protein>
    <submittedName>
        <fullName evidence="2">Uncharacterized protein</fullName>
    </submittedName>
</protein>
<dbReference type="Proteomes" id="UP001391051">
    <property type="component" value="Unassembled WGS sequence"/>
</dbReference>
<comment type="caution">
    <text evidence="2">The sequence shown here is derived from an EMBL/GenBank/DDBJ whole genome shotgun (WGS) entry which is preliminary data.</text>
</comment>
<accession>A0ABR1Q2K3</accession>
<evidence type="ECO:0000256" key="1">
    <source>
        <dbReference type="SAM" id="MobiDB-lite"/>
    </source>
</evidence>